<feature type="domain" description="N-(5'phosphoribosyl) anthranilate isomerase (PRAI)" evidence="10">
    <location>
        <begin position="7"/>
        <end position="220"/>
    </location>
</feature>
<dbReference type="Proteomes" id="UP000002217">
    <property type="component" value="Chromosome"/>
</dbReference>
<dbReference type="GO" id="GO:0000162">
    <property type="term" value="P:L-tryptophan biosynthetic process"/>
    <property type="evidence" value="ECO:0007669"/>
    <property type="project" value="UniProtKB-UniRule"/>
</dbReference>
<evidence type="ECO:0000313" key="11">
    <source>
        <dbReference type="EMBL" id="ACV63548.1"/>
    </source>
</evidence>
<dbReference type="STRING" id="485916.Dtox_2777"/>
<dbReference type="eggNOG" id="COG0135">
    <property type="taxonomic scope" value="Bacteria"/>
</dbReference>
<dbReference type="UniPathway" id="UPA00035">
    <property type="reaction ID" value="UER00042"/>
</dbReference>
<dbReference type="SMR" id="C8W1S7"/>
<evidence type="ECO:0000256" key="2">
    <source>
        <dbReference type="ARBA" id="ARBA00004664"/>
    </source>
</evidence>
<comment type="catalytic activity">
    <reaction evidence="1 9">
        <text>N-(5-phospho-beta-D-ribosyl)anthranilate = 1-(2-carboxyphenylamino)-1-deoxy-D-ribulose 5-phosphate</text>
        <dbReference type="Rhea" id="RHEA:21540"/>
        <dbReference type="ChEBI" id="CHEBI:18277"/>
        <dbReference type="ChEBI" id="CHEBI:58613"/>
        <dbReference type="EC" id="5.3.1.24"/>
    </reaction>
</comment>
<reference evidence="11 12" key="1">
    <citation type="journal article" date="2009" name="Stand. Genomic Sci.">
        <title>Complete genome sequence of Desulfotomaculum acetoxidans type strain (5575).</title>
        <authorList>
            <person name="Spring S."/>
            <person name="Lapidus A."/>
            <person name="Schroder M."/>
            <person name="Gleim D."/>
            <person name="Sims D."/>
            <person name="Meincke L."/>
            <person name="Glavina Del Rio T."/>
            <person name="Tice H."/>
            <person name="Copeland A."/>
            <person name="Cheng J.F."/>
            <person name="Lucas S."/>
            <person name="Chen F."/>
            <person name="Nolan M."/>
            <person name="Bruce D."/>
            <person name="Goodwin L."/>
            <person name="Pitluck S."/>
            <person name="Ivanova N."/>
            <person name="Mavromatis K."/>
            <person name="Mikhailova N."/>
            <person name="Pati A."/>
            <person name="Chen A."/>
            <person name="Palaniappan K."/>
            <person name="Land M."/>
            <person name="Hauser L."/>
            <person name="Chang Y.J."/>
            <person name="Jeffries C.D."/>
            <person name="Chain P."/>
            <person name="Saunders E."/>
            <person name="Brettin T."/>
            <person name="Detter J.C."/>
            <person name="Goker M."/>
            <person name="Bristow J."/>
            <person name="Eisen J.A."/>
            <person name="Markowitz V."/>
            <person name="Hugenholtz P."/>
            <person name="Kyrpides N.C."/>
            <person name="Klenk H.P."/>
            <person name="Han C."/>
        </authorList>
    </citation>
    <scope>NUCLEOTIDE SEQUENCE [LARGE SCALE GENOMIC DNA]</scope>
    <source>
        <strain evidence="12">ATCC 49208 / DSM 771 / VKM B-1644</strain>
    </source>
</reference>
<dbReference type="HOGENOM" id="CLU_076364_1_1_9"/>
<proteinExistence type="inferred from homology"/>
<keyword evidence="12" id="KW-1185">Reference proteome</keyword>
<comment type="similarity">
    <text evidence="9">Belongs to the TrpF family.</text>
</comment>
<evidence type="ECO:0000256" key="1">
    <source>
        <dbReference type="ARBA" id="ARBA00001164"/>
    </source>
</evidence>
<keyword evidence="7 9" id="KW-0057">Aromatic amino acid biosynthesis</keyword>
<evidence type="ECO:0000256" key="7">
    <source>
        <dbReference type="ARBA" id="ARBA00023141"/>
    </source>
</evidence>
<dbReference type="InterPro" id="IPR001240">
    <property type="entry name" value="PRAI_dom"/>
</dbReference>
<keyword evidence="8 9" id="KW-0413">Isomerase</keyword>
<evidence type="ECO:0000256" key="5">
    <source>
        <dbReference type="ARBA" id="ARBA00022605"/>
    </source>
</evidence>
<dbReference type="InterPro" id="IPR011060">
    <property type="entry name" value="RibuloseP-bd_barrel"/>
</dbReference>
<dbReference type="PANTHER" id="PTHR42894:SF1">
    <property type="entry name" value="N-(5'-PHOSPHORIBOSYL)ANTHRANILATE ISOMERASE"/>
    <property type="match status" value="1"/>
</dbReference>
<evidence type="ECO:0000256" key="3">
    <source>
        <dbReference type="ARBA" id="ARBA00012572"/>
    </source>
</evidence>
<evidence type="ECO:0000259" key="10">
    <source>
        <dbReference type="Pfam" id="PF00697"/>
    </source>
</evidence>
<comment type="pathway">
    <text evidence="2 9">Amino-acid biosynthesis; L-tryptophan biosynthesis; L-tryptophan from chorismate: step 3/5.</text>
</comment>
<dbReference type="PANTHER" id="PTHR42894">
    <property type="entry name" value="N-(5'-PHOSPHORIBOSYL)ANTHRANILATE ISOMERASE"/>
    <property type="match status" value="1"/>
</dbReference>
<dbReference type="AlphaFoldDB" id="C8W1S7"/>
<dbReference type="KEGG" id="dae:Dtox_2777"/>
<dbReference type="OrthoDB" id="9786954at2"/>
<keyword evidence="6 9" id="KW-0822">Tryptophan biosynthesis</keyword>
<evidence type="ECO:0000313" key="12">
    <source>
        <dbReference type="Proteomes" id="UP000002217"/>
    </source>
</evidence>
<evidence type="ECO:0000256" key="9">
    <source>
        <dbReference type="HAMAP-Rule" id="MF_00135"/>
    </source>
</evidence>
<dbReference type="InterPro" id="IPR013785">
    <property type="entry name" value="Aldolase_TIM"/>
</dbReference>
<evidence type="ECO:0000256" key="6">
    <source>
        <dbReference type="ARBA" id="ARBA00022822"/>
    </source>
</evidence>
<dbReference type="InterPro" id="IPR044643">
    <property type="entry name" value="TrpF_fam"/>
</dbReference>
<keyword evidence="5 9" id="KW-0028">Amino-acid biosynthesis</keyword>
<accession>C8W1S7</accession>
<dbReference type="SUPFAM" id="SSF51366">
    <property type="entry name" value="Ribulose-phoshate binding barrel"/>
    <property type="match status" value="1"/>
</dbReference>
<dbReference type="HAMAP" id="MF_00135">
    <property type="entry name" value="PRAI"/>
    <property type="match status" value="1"/>
</dbReference>
<dbReference type="Pfam" id="PF00697">
    <property type="entry name" value="PRAI"/>
    <property type="match status" value="1"/>
</dbReference>
<dbReference type="EMBL" id="CP001720">
    <property type="protein sequence ID" value="ACV63548.1"/>
    <property type="molecule type" value="Genomic_DNA"/>
</dbReference>
<dbReference type="GO" id="GO:0004640">
    <property type="term" value="F:phosphoribosylanthranilate isomerase activity"/>
    <property type="evidence" value="ECO:0007669"/>
    <property type="project" value="UniProtKB-UniRule"/>
</dbReference>
<sequence>MSSIKLKICGLKREKDVQLCMKLGVDILGFVTEYPMPVPWNLSRTEALPLLNIVQSPHGSCIVTGGTPGKVIELAANLRPSMVQLHYKETLEETIIISDALRKLNIDVIKTVPPVMEDRISQFGTVDIETIIEELCRSSVYGLLADSRVPSNASANGAELDLKFCSQIINLSSKPVIIAGGMNAGNVCNILMQTGADFIDVMTGVENSPGEKDAESLSRLLASIQPLKNQRPPHF</sequence>
<protein>
    <recommendedName>
        <fullName evidence="4 9">N-(5'-phosphoribosyl)anthranilate isomerase</fullName>
        <shortName evidence="9">PRAI</shortName>
        <ecNumber evidence="3 9">5.3.1.24</ecNumber>
    </recommendedName>
</protein>
<dbReference type="Gene3D" id="3.20.20.70">
    <property type="entry name" value="Aldolase class I"/>
    <property type="match status" value="1"/>
</dbReference>
<evidence type="ECO:0000256" key="8">
    <source>
        <dbReference type="ARBA" id="ARBA00023235"/>
    </source>
</evidence>
<dbReference type="RefSeq" id="WP_015758241.1">
    <property type="nucleotide sequence ID" value="NC_013216.1"/>
</dbReference>
<dbReference type="EC" id="5.3.1.24" evidence="3 9"/>
<organism evidence="11 12">
    <name type="scientific">Desulfofarcimen acetoxidans (strain ATCC 49208 / DSM 771 / KCTC 5769 / VKM B-1644 / 5575)</name>
    <name type="common">Desulfotomaculum acetoxidans</name>
    <dbReference type="NCBI Taxonomy" id="485916"/>
    <lineage>
        <taxon>Bacteria</taxon>
        <taxon>Bacillati</taxon>
        <taxon>Bacillota</taxon>
        <taxon>Clostridia</taxon>
        <taxon>Eubacteriales</taxon>
        <taxon>Peptococcaceae</taxon>
        <taxon>Desulfofarcimen</taxon>
    </lineage>
</organism>
<evidence type="ECO:0000256" key="4">
    <source>
        <dbReference type="ARBA" id="ARBA00022272"/>
    </source>
</evidence>
<name>C8W1S7_DESAS</name>
<gene>
    <name evidence="9" type="primary">trpF</name>
    <name evidence="11" type="ordered locus">Dtox_2777</name>
</gene>